<gene>
    <name evidence="1" type="ORF">H5410_015015</name>
</gene>
<feature type="non-terminal residue" evidence="1">
    <location>
        <position position="1"/>
    </location>
</feature>
<keyword evidence="2" id="KW-1185">Reference proteome</keyword>
<proteinExistence type="predicted"/>
<reference evidence="1 2" key="1">
    <citation type="submission" date="2020-09" db="EMBL/GenBank/DDBJ databases">
        <title>De no assembly of potato wild relative species, Solanum commersonii.</title>
        <authorList>
            <person name="Cho K."/>
        </authorList>
    </citation>
    <scope>NUCLEOTIDE SEQUENCE [LARGE SCALE GENOMIC DNA]</scope>
    <source>
        <strain evidence="1">LZ3.2</strain>
        <tissue evidence="1">Leaf</tissue>
    </source>
</reference>
<evidence type="ECO:0000313" key="2">
    <source>
        <dbReference type="Proteomes" id="UP000824120"/>
    </source>
</evidence>
<dbReference type="AlphaFoldDB" id="A0A9J5ZT68"/>
<protein>
    <submittedName>
        <fullName evidence="1">Uncharacterized protein</fullName>
    </submittedName>
</protein>
<accession>A0A9J5ZT68</accession>
<sequence>VPSIEGENYVSERKEQSACAERFRNVVIGSPRITELEDTEGQSKKVIEVTKGRIAKLIDDPNLLIVVANATLPSCFWLARERGFKTKITELMACGYWVVMGSSEENES</sequence>
<evidence type="ECO:0000313" key="1">
    <source>
        <dbReference type="EMBL" id="KAG5615191.1"/>
    </source>
</evidence>
<organism evidence="1 2">
    <name type="scientific">Solanum commersonii</name>
    <name type="common">Commerson's wild potato</name>
    <name type="synonym">Commerson's nightshade</name>
    <dbReference type="NCBI Taxonomy" id="4109"/>
    <lineage>
        <taxon>Eukaryota</taxon>
        <taxon>Viridiplantae</taxon>
        <taxon>Streptophyta</taxon>
        <taxon>Embryophyta</taxon>
        <taxon>Tracheophyta</taxon>
        <taxon>Spermatophyta</taxon>
        <taxon>Magnoliopsida</taxon>
        <taxon>eudicotyledons</taxon>
        <taxon>Gunneridae</taxon>
        <taxon>Pentapetalae</taxon>
        <taxon>asterids</taxon>
        <taxon>lamiids</taxon>
        <taxon>Solanales</taxon>
        <taxon>Solanaceae</taxon>
        <taxon>Solanoideae</taxon>
        <taxon>Solaneae</taxon>
        <taxon>Solanum</taxon>
    </lineage>
</organism>
<dbReference type="Proteomes" id="UP000824120">
    <property type="component" value="Chromosome 3"/>
</dbReference>
<dbReference type="EMBL" id="JACXVP010000003">
    <property type="protein sequence ID" value="KAG5615191.1"/>
    <property type="molecule type" value="Genomic_DNA"/>
</dbReference>
<comment type="caution">
    <text evidence="1">The sequence shown here is derived from an EMBL/GenBank/DDBJ whole genome shotgun (WGS) entry which is preliminary data.</text>
</comment>
<name>A0A9J5ZT68_SOLCO</name>